<reference evidence="2 3" key="1">
    <citation type="submission" date="2018-07" db="EMBL/GenBank/DDBJ databases">
        <title>Genome sequences of Haloplanus salinus JCM 18368T.</title>
        <authorList>
            <person name="Kim Y.B."/>
            <person name="Roh S.W."/>
        </authorList>
    </citation>
    <scope>NUCLEOTIDE SEQUENCE [LARGE SCALE GENOMIC DNA]</scope>
    <source>
        <strain evidence="2 3">JCM 18368</strain>
    </source>
</reference>
<keyword evidence="3" id="KW-1185">Reference proteome</keyword>
<dbReference type="OrthoDB" id="9141at2157"/>
<accession>A0A368N9A7</accession>
<dbReference type="RefSeq" id="WP_114448690.1">
    <property type="nucleotide sequence ID" value="NZ_QPHM01000001.1"/>
</dbReference>
<evidence type="ECO:0000313" key="2">
    <source>
        <dbReference type="EMBL" id="RCU47142.1"/>
    </source>
</evidence>
<dbReference type="InterPro" id="IPR036390">
    <property type="entry name" value="WH_DNA-bd_sf"/>
</dbReference>
<dbReference type="SUPFAM" id="SSF46785">
    <property type="entry name" value="Winged helix' DNA-binding domain"/>
    <property type="match status" value="1"/>
</dbReference>
<comment type="caution">
    <text evidence="2">The sequence shown here is derived from an EMBL/GenBank/DDBJ whole genome shotgun (WGS) entry which is preliminary data.</text>
</comment>
<dbReference type="Pfam" id="PF01978">
    <property type="entry name" value="TrmB"/>
    <property type="match status" value="1"/>
</dbReference>
<evidence type="ECO:0000259" key="1">
    <source>
        <dbReference type="Pfam" id="PF01978"/>
    </source>
</evidence>
<dbReference type="Gene3D" id="1.10.10.10">
    <property type="entry name" value="Winged helix-like DNA-binding domain superfamily/Winged helix DNA-binding domain"/>
    <property type="match status" value="1"/>
</dbReference>
<protein>
    <submittedName>
        <fullName evidence="2">Transcriptional regulator</fullName>
    </submittedName>
</protein>
<evidence type="ECO:0000313" key="3">
    <source>
        <dbReference type="Proteomes" id="UP000252189"/>
    </source>
</evidence>
<dbReference type="InterPro" id="IPR002831">
    <property type="entry name" value="Tscrpt_reg_TrmB_N"/>
</dbReference>
<gene>
    <name evidence="2" type="ORF">DU504_07410</name>
</gene>
<dbReference type="AlphaFoldDB" id="A0A368N9A7"/>
<proteinExistence type="predicted"/>
<dbReference type="InterPro" id="IPR011991">
    <property type="entry name" value="ArsR-like_HTH"/>
</dbReference>
<name>A0A368N9A7_9EURY</name>
<organism evidence="2 3">
    <name type="scientific">Haloplanus salinus</name>
    <dbReference type="NCBI Taxonomy" id="1126245"/>
    <lineage>
        <taxon>Archaea</taxon>
        <taxon>Methanobacteriati</taxon>
        <taxon>Methanobacteriota</taxon>
        <taxon>Stenosarchaea group</taxon>
        <taxon>Halobacteria</taxon>
        <taxon>Halobacteriales</taxon>
        <taxon>Haloferacaceae</taxon>
        <taxon>Haloplanus</taxon>
    </lineage>
</organism>
<dbReference type="Proteomes" id="UP000252189">
    <property type="component" value="Unassembled WGS sequence"/>
</dbReference>
<feature type="domain" description="Transcription regulator TrmB N-terminal" evidence="1">
    <location>
        <begin position="19"/>
        <end position="93"/>
    </location>
</feature>
<sequence>MTEPMADQLRRELACESLLECFHGLGDLDTQCFRVLVDAGDPLTVDEVAAAVDRERSTAYRSIQRLRTAGFVQQEQINYDDGGYYHVYSPTDPSAAAADMQRLLNDWYVKMGRLIQQFEDKYESDDVTPPPEG</sequence>
<dbReference type="CDD" id="cd00090">
    <property type="entry name" value="HTH_ARSR"/>
    <property type="match status" value="1"/>
</dbReference>
<dbReference type="EMBL" id="QPHM01000001">
    <property type="protein sequence ID" value="RCU47142.1"/>
    <property type="molecule type" value="Genomic_DNA"/>
</dbReference>
<dbReference type="InterPro" id="IPR036388">
    <property type="entry name" value="WH-like_DNA-bd_sf"/>
</dbReference>